<evidence type="ECO:0000256" key="3">
    <source>
        <dbReference type="ARBA" id="ARBA00022737"/>
    </source>
</evidence>
<dbReference type="FunFam" id="1.20.5.190:FF:000006">
    <property type="entry name" value="Myosin VA"/>
    <property type="match status" value="1"/>
</dbReference>
<dbReference type="SMART" id="SM01132">
    <property type="entry name" value="DIL"/>
    <property type="match status" value="1"/>
</dbReference>
<keyword evidence="5 11" id="KW-0067">ATP-binding</keyword>
<organism evidence="16 17">
    <name type="scientific">Solea senegalensis</name>
    <name type="common">Senegalese sole</name>
    <dbReference type="NCBI Taxonomy" id="28829"/>
    <lineage>
        <taxon>Eukaryota</taxon>
        <taxon>Metazoa</taxon>
        <taxon>Chordata</taxon>
        <taxon>Craniata</taxon>
        <taxon>Vertebrata</taxon>
        <taxon>Euteleostomi</taxon>
        <taxon>Actinopterygii</taxon>
        <taxon>Neopterygii</taxon>
        <taxon>Teleostei</taxon>
        <taxon>Neoteleostei</taxon>
        <taxon>Acanthomorphata</taxon>
        <taxon>Carangaria</taxon>
        <taxon>Pleuronectiformes</taxon>
        <taxon>Pleuronectoidei</taxon>
        <taxon>Soleidae</taxon>
        <taxon>Solea</taxon>
    </lineage>
</organism>
<dbReference type="FunFam" id="1.20.5.190:FF:000001">
    <property type="entry name" value="unconventional myosin-Va"/>
    <property type="match status" value="1"/>
</dbReference>
<dbReference type="CDD" id="cd01380">
    <property type="entry name" value="MYSc_Myo5"/>
    <property type="match status" value="1"/>
</dbReference>
<dbReference type="FunFam" id="1.20.58.530:FF:000002">
    <property type="entry name" value="Class V myosin"/>
    <property type="match status" value="1"/>
</dbReference>
<dbReference type="InterPro" id="IPR001609">
    <property type="entry name" value="Myosin_head_motor_dom-like"/>
</dbReference>
<protein>
    <submittedName>
        <fullName evidence="16">Unconventional myosin-Va isoform X3</fullName>
    </submittedName>
</protein>
<keyword evidence="6" id="KW-0112">Calmodulin-binding</keyword>
<dbReference type="InterPro" id="IPR000048">
    <property type="entry name" value="IQ_motif_EF-hand-BS"/>
</dbReference>
<keyword evidence="8 11" id="KW-0518">Myosin</keyword>
<feature type="coiled-coil region" evidence="12">
    <location>
        <begin position="1017"/>
        <end position="1132"/>
    </location>
</feature>
<dbReference type="Proteomes" id="UP000693946">
    <property type="component" value="Linkage Group LG7"/>
</dbReference>
<evidence type="ECO:0000313" key="17">
    <source>
        <dbReference type="Proteomes" id="UP000693946"/>
    </source>
</evidence>
<evidence type="ECO:0000259" key="15">
    <source>
        <dbReference type="PROSITE" id="PS51456"/>
    </source>
</evidence>
<dbReference type="InterPro" id="IPR002710">
    <property type="entry name" value="Dilute_dom"/>
</dbReference>
<comment type="similarity">
    <text evidence="1 11">Belongs to the TRAFAC class myosin-kinesin ATPase superfamily. Myosin family.</text>
</comment>
<dbReference type="GO" id="GO:0016459">
    <property type="term" value="C:myosin complex"/>
    <property type="evidence" value="ECO:0007669"/>
    <property type="project" value="UniProtKB-KW"/>
</dbReference>
<comment type="caution">
    <text evidence="16">The sequence shown here is derived from an EMBL/GenBank/DDBJ whole genome shotgun (WGS) entry which is preliminary data.</text>
</comment>
<reference evidence="16 17" key="1">
    <citation type="journal article" date="2021" name="Sci. Rep.">
        <title>Chromosome anchoring in Senegalese sole (Solea senegalensis) reveals sex-associated markers and genome rearrangements in flatfish.</title>
        <authorList>
            <person name="Guerrero-Cozar I."/>
            <person name="Gomez-Garrido J."/>
            <person name="Berbel C."/>
            <person name="Martinez-Blanch J.F."/>
            <person name="Alioto T."/>
            <person name="Claros M.G."/>
            <person name="Gagnaire P.A."/>
            <person name="Manchado M."/>
        </authorList>
    </citation>
    <scope>NUCLEOTIDE SEQUENCE [LARGE SCALE GENOMIC DNA]</scope>
    <source>
        <strain evidence="16">Sse05_10M</strain>
    </source>
</reference>
<accession>A0AAV6Q8D7</accession>
<evidence type="ECO:0000256" key="13">
    <source>
        <dbReference type="SAM" id="MobiDB-lite"/>
    </source>
</evidence>
<dbReference type="InterPro" id="IPR058662">
    <property type="entry name" value="Myo5a/b_dom"/>
</dbReference>
<keyword evidence="7 12" id="KW-0175">Coiled coil</keyword>
<evidence type="ECO:0000259" key="14">
    <source>
        <dbReference type="PROSITE" id="PS51126"/>
    </source>
</evidence>
<dbReference type="PANTHER" id="PTHR13140:SF273">
    <property type="entry name" value="UNCONVENTIONAL MYOSIN-VA"/>
    <property type="match status" value="1"/>
</dbReference>
<dbReference type="Pfam" id="PF01843">
    <property type="entry name" value="DIL"/>
    <property type="match status" value="1"/>
</dbReference>
<dbReference type="Pfam" id="PF00063">
    <property type="entry name" value="Myosin_head"/>
    <property type="match status" value="1"/>
</dbReference>
<dbReference type="PROSITE" id="PS50096">
    <property type="entry name" value="IQ"/>
    <property type="match status" value="5"/>
</dbReference>
<feature type="binding site" evidence="11">
    <location>
        <begin position="32"/>
        <end position="39"/>
    </location>
    <ligand>
        <name>ATP</name>
        <dbReference type="ChEBI" id="CHEBI:30616"/>
    </ligand>
</feature>
<dbReference type="PANTHER" id="PTHR13140">
    <property type="entry name" value="MYOSIN"/>
    <property type="match status" value="1"/>
</dbReference>
<dbReference type="SMART" id="SM00015">
    <property type="entry name" value="IQ"/>
    <property type="match status" value="6"/>
</dbReference>
<evidence type="ECO:0000313" key="16">
    <source>
        <dbReference type="EMBL" id="KAG7483466.1"/>
    </source>
</evidence>
<dbReference type="GO" id="GO:0051015">
    <property type="term" value="F:actin filament binding"/>
    <property type="evidence" value="ECO:0007669"/>
    <property type="project" value="TreeGrafter"/>
</dbReference>
<gene>
    <name evidence="16" type="ORF">JOB18_049159</name>
</gene>
<dbReference type="PROSITE" id="PS51126">
    <property type="entry name" value="DILUTE"/>
    <property type="match status" value="1"/>
</dbReference>
<evidence type="ECO:0000256" key="6">
    <source>
        <dbReference type="ARBA" id="ARBA00022860"/>
    </source>
</evidence>
<dbReference type="GO" id="GO:0005737">
    <property type="term" value="C:cytoplasm"/>
    <property type="evidence" value="ECO:0007669"/>
    <property type="project" value="TreeGrafter"/>
</dbReference>
<feature type="domain" description="Myosin motor" evidence="15">
    <location>
        <begin position="1"/>
        <end position="630"/>
    </location>
</feature>
<dbReference type="GO" id="GO:0005524">
    <property type="term" value="F:ATP binding"/>
    <property type="evidence" value="ECO:0007669"/>
    <property type="project" value="UniProtKB-UniRule"/>
</dbReference>
<evidence type="ECO:0000256" key="7">
    <source>
        <dbReference type="ARBA" id="ARBA00023054"/>
    </source>
</evidence>
<evidence type="ECO:0000256" key="10">
    <source>
        <dbReference type="ARBA" id="ARBA00023203"/>
    </source>
</evidence>
<keyword evidence="17" id="KW-1185">Reference proteome</keyword>
<evidence type="ECO:0000256" key="11">
    <source>
        <dbReference type="PROSITE-ProRule" id="PRU00782"/>
    </source>
</evidence>
<dbReference type="SMART" id="SM00242">
    <property type="entry name" value="MYSc"/>
    <property type="match status" value="1"/>
</dbReference>
<evidence type="ECO:0000256" key="1">
    <source>
        <dbReference type="ARBA" id="ARBA00008314"/>
    </source>
</evidence>
<evidence type="ECO:0000256" key="2">
    <source>
        <dbReference type="ARBA" id="ARBA00022553"/>
    </source>
</evidence>
<keyword evidence="4 11" id="KW-0547">Nucleotide-binding</keyword>
<evidence type="ECO:0000256" key="9">
    <source>
        <dbReference type="ARBA" id="ARBA00023175"/>
    </source>
</evidence>
<feature type="compositionally biased region" description="Basic and acidic residues" evidence="13">
    <location>
        <begin position="485"/>
        <end position="495"/>
    </location>
</feature>
<evidence type="ECO:0000256" key="5">
    <source>
        <dbReference type="ARBA" id="ARBA00022840"/>
    </source>
</evidence>
<dbReference type="FunFam" id="3.30.70.1590:FF:000003">
    <property type="entry name" value="Myosin-Va isoform 1"/>
    <property type="match status" value="1"/>
</dbReference>
<dbReference type="GO" id="GO:0016020">
    <property type="term" value="C:membrane"/>
    <property type="evidence" value="ECO:0007669"/>
    <property type="project" value="TreeGrafter"/>
</dbReference>
<feature type="region of interest" description="Actin-binding" evidence="11">
    <location>
        <begin position="510"/>
        <end position="532"/>
    </location>
</feature>
<keyword evidence="2" id="KW-0597">Phosphoprotein</keyword>
<evidence type="ECO:0000256" key="4">
    <source>
        <dbReference type="ARBA" id="ARBA00022741"/>
    </source>
</evidence>
<proteinExistence type="inferred from homology"/>
<sequence>MGDMDPHIFAVAEEAYKQMARDERNQSIIVSGESGAGKTVSAKYAMRYFATVSGSASEANVEEKVLASNPIMEAIGNAKTTRNDNSSRFGKYIEIGFDNRYRIIGANMRTYLLEKSRVVFQADEERNYHIFYQLCASSHLPEFKILNLSSANDFVYTRQGHSPVIEGVDDTKELRNTRHAFTLLGINESYQMGLFQVLAAILHLGNVEIKDRDSDSSVIAPNNRHLMAFCELVGVAYQDMSHWLCHRKLKTTSETYIKPLPRLQATNARDALSKHIYAKLFNWIVEHVNKALITNIKQHSFIGVLDIYGFETFEINSFEQFCINYANEKLQQQFNMHVFKLEQEEYMREQIPWTLIDFYDNQPCINLIEAKMGILDLLDEECKMPKGSDDSWAQKLYNTHLKSCSLFEKPRMSNRAFIIQHFADKVEYQCDGFLEKNKDTVNEEQINVLKASKFDLLVELFRDGEKATSPTGQVPGTGGRTRLSIKPDKGREKSSKDHKKTVGCQFRNSLQMLMETLNATTPHYVRCIKPNDFKMAFSFDPKRAVQQLRACGVLETIRISAAGFPSRWTYQEFFSRYRVLMKQKDVLSDKKLTCRNVLEKLVQDQDKYQFGKTKIFFRAGQVAYLEKLRADKLRAACIRIQKTIRCWLARKKYLRMRSAAITIQRFTRGYQARCLAKFMRRTQAATIIQKYQRMCVERKRYRQKQAAALAMQTILRAYMARQKYQMLLREHKAVIIQKRIRGWLARCWYKRCLESIVYLQCCIRRMRARQELKKLKIEARSVEHFKKLNKGMENKIMQLQRKIDEQHKDNRSLNERLSGLETSYTTESEKMRGELSRLRGYEEEAKNKTNQVSSLLEELERVKKELSTTQQEKKTIEDWAQTYRSEMEKMVSELKEQNGLLKKEKDDLNRSIQEQSQQMTVKMARAIAEETQQLETDLNEERSRYQNLLTEHLRLEEKYDDLKEAMVLSSNKPGHRRTDSTHSSNESEYTYNSEYAEMEEGSRAAEDVTRGIDTSLTLKLQKRLTELEQEKQSLRNELENKEDQFQRARARDNAEFKKARGAELEYESLKRQELESENKKLRHDLADMRQSLLGNAATSTGAPGSPAYKVLLDQLNASCEELEVRKEEVLILRSQLVSQKEAMHHKETMTEPSVSVQDVSKLKDSDEIKQAYIGLKDTNRLLEHQLQTQRRTHDSEVEVMRGELQSVKEENSRQQQLLAQNLQLPPEARIEASLQHEITRLTNENLDLMEQLEKQDRTIRKLKKQLKVYSKRIGEMGAGQTEGQTSPGQMVEEPIHPVNIPRREKDFQGMLEYKKEDELKLVKNLILELKPRGVAVNLIPGLPAYILFMCLRHADYVNDDQKVRTLLTSTINSIKKILKKRGDDFETVSFWLANTCRFLHCLKQYSGDDAFMKHNTSRQNEHCLSNFDLAEYRQVISDLAIQIYQQLIKCMENILQPMIVSAMLEHETIQGVSGVKPTGLRKRTSSIADEGTYTLDSILRQLSAFHSTMCQHGTDPELIKQVVKQQFYIIGAVTLNNLLLRKDMCSWSKGMQIRYNVSQLEEWLRDKGLMVCGAKETLEPLIQAAQLLQVKKKTDEDAEAICSMCQALTTAQIVKVLNLYTPVNEFEERVSVAFIRTIQTRLRDRCESPQLLMDTKVIYPVTFPFNPSSLALETVQIPGSLNLGFLTRV</sequence>
<keyword evidence="3" id="KW-0677">Repeat</keyword>
<evidence type="ECO:0000256" key="8">
    <source>
        <dbReference type="ARBA" id="ARBA00023123"/>
    </source>
</evidence>
<dbReference type="Pfam" id="PF00612">
    <property type="entry name" value="IQ"/>
    <property type="match status" value="4"/>
</dbReference>
<dbReference type="Pfam" id="PF25966">
    <property type="entry name" value="Myo5a"/>
    <property type="match status" value="1"/>
</dbReference>
<feature type="domain" description="Dilute" evidence="14">
    <location>
        <begin position="1368"/>
        <end position="1644"/>
    </location>
</feature>
<dbReference type="PROSITE" id="PS51456">
    <property type="entry name" value="MYOSIN_MOTOR"/>
    <property type="match status" value="1"/>
</dbReference>
<name>A0AAV6Q8D7_SOLSE</name>
<feature type="coiled-coil region" evidence="12">
    <location>
        <begin position="1197"/>
        <end position="1272"/>
    </location>
</feature>
<dbReference type="GO" id="GO:0007015">
    <property type="term" value="P:actin filament organization"/>
    <property type="evidence" value="ECO:0007669"/>
    <property type="project" value="TreeGrafter"/>
</dbReference>
<evidence type="ECO:0000256" key="12">
    <source>
        <dbReference type="SAM" id="Coils"/>
    </source>
</evidence>
<dbReference type="InterPro" id="IPR036103">
    <property type="entry name" value="MYSc_Myo5"/>
</dbReference>
<keyword evidence="10 11" id="KW-0009">Actin-binding</keyword>
<dbReference type="GO" id="GO:0000146">
    <property type="term" value="F:microfilament motor activity"/>
    <property type="evidence" value="ECO:0007669"/>
    <property type="project" value="TreeGrafter"/>
</dbReference>
<dbReference type="EMBL" id="JAGKHQ010000019">
    <property type="protein sequence ID" value="KAG7483466.1"/>
    <property type="molecule type" value="Genomic_DNA"/>
</dbReference>
<feature type="coiled-coil region" evidence="12">
    <location>
        <begin position="782"/>
        <end position="965"/>
    </location>
</feature>
<keyword evidence="9 11" id="KW-0505">Motor protein</keyword>
<dbReference type="FunFam" id="1.10.10.820:FF:000001">
    <property type="entry name" value="Myosin heavy chain"/>
    <property type="match status" value="1"/>
</dbReference>
<feature type="region of interest" description="Disordered" evidence="13">
    <location>
        <begin position="467"/>
        <end position="499"/>
    </location>
</feature>
<dbReference type="GO" id="GO:0005516">
    <property type="term" value="F:calmodulin binding"/>
    <property type="evidence" value="ECO:0007669"/>
    <property type="project" value="UniProtKB-KW"/>
</dbReference>